<comment type="caution">
    <text evidence="1">The sequence shown here is derived from an EMBL/GenBank/DDBJ whole genome shotgun (WGS) entry which is preliminary data.</text>
</comment>
<dbReference type="Proteomes" id="UP000003856">
    <property type="component" value="Unassembled WGS sequence"/>
</dbReference>
<dbReference type="RefSeq" id="WP_005794745.1">
    <property type="nucleotide sequence ID" value="NZ_ACQT01000027.1"/>
</dbReference>
<organism evidence="1 2">
    <name type="scientific">Acidovorax delafieldii 2AN</name>
    <dbReference type="NCBI Taxonomy" id="573060"/>
    <lineage>
        <taxon>Bacteria</taxon>
        <taxon>Pseudomonadati</taxon>
        <taxon>Pseudomonadota</taxon>
        <taxon>Betaproteobacteria</taxon>
        <taxon>Burkholderiales</taxon>
        <taxon>Comamonadaceae</taxon>
        <taxon>Acidovorax</taxon>
    </lineage>
</organism>
<accession>C5T359</accession>
<dbReference type="EMBL" id="ACQT01000027">
    <property type="protein sequence ID" value="EER61082.1"/>
    <property type="molecule type" value="Genomic_DNA"/>
</dbReference>
<reference evidence="1 2" key="1">
    <citation type="submission" date="2009-05" db="EMBL/GenBank/DDBJ databases">
        <title>The draft genome of Acidovorax delafieldii 2AN.</title>
        <authorList>
            <consortium name="US DOE Joint Genome Institute (JGI-PGF)"/>
            <person name="Lucas S."/>
            <person name="Copeland A."/>
            <person name="Lapidus A."/>
            <person name="Glavina del Rio T."/>
            <person name="Tice H."/>
            <person name="Bruce D."/>
            <person name="Goodwin L."/>
            <person name="Pitluck S."/>
            <person name="Larimer F."/>
            <person name="Land M.L."/>
            <person name="Hauser L."/>
            <person name="Shelobolina E.S."/>
            <person name="Picardal F."/>
            <person name="Roden E."/>
            <person name="Emerson D."/>
        </authorList>
    </citation>
    <scope>NUCLEOTIDE SEQUENCE [LARGE SCALE GENOMIC DNA]</scope>
    <source>
        <strain evidence="1 2">2AN</strain>
    </source>
</reference>
<dbReference type="OrthoDB" id="8779150at2"/>
<evidence type="ECO:0000313" key="2">
    <source>
        <dbReference type="Proteomes" id="UP000003856"/>
    </source>
</evidence>
<proteinExistence type="predicted"/>
<sequence length="108" mass="11772">MNAPATSPTQGAARTPAFMQVTIKGRVDARRRHDKTTYTRIVTPAPDPYSRPQTVEVRSKGALGQVGDEIVVQALLGGYTRKPFRSMDKDTGETLMVTPVDLTLDAVE</sequence>
<gene>
    <name evidence="1" type="ORF">AcdelDRAFT_1339</name>
</gene>
<name>C5T359_ACIDE</name>
<keyword evidence="2" id="KW-1185">Reference proteome</keyword>
<protein>
    <recommendedName>
        <fullName evidence="3">Single-stranded DNA-binding protein</fullName>
    </recommendedName>
</protein>
<evidence type="ECO:0000313" key="1">
    <source>
        <dbReference type="EMBL" id="EER61082.1"/>
    </source>
</evidence>
<dbReference type="AlphaFoldDB" id="C5T359"/>
<dbReference type="PATRIC" id="fig|573060.9.peg.3825"/>
<evidence type="ECO:0008006" key="3">
    <source>
        <dbReference type="Google" id="ProtNLM"/>
    </source>
</evidence>